<evidence type="ECO:0008006" key="4">
    <source>
        <dbReference type="Google" id="ProtNLM"/>
    </source>
</evidence>
<dbReference type="EMBL" id="CP119075">
    <property type="protein sequence ID" value="WED65927.1"/>
    <property type="molecule type" value="Genomic_DNA"/>
</dbReference>
<accession>A0AAF0CQ10</accession>
<feature type="compositionally biased region" description="Pro residues" evidence="1">
    <location>
        <begin position="136"/>
        <end position="154"/>
    </location>
</feature>
<proteinExistence type="predicted"/>
<dbReference type="Proteomes" id="UP001218638">
    <property type="component" value="Chromosome"/>
</dbReference>
<reference evidence="2" key="1">
    <citation type="submission" date="2023-03" db="EMBL/GenBank/DDBJ databases">
        <title>Lomoglobus Profundus gen. nov., sp. nov., a novel member of the phylum Verrucomicrobia, isolated from deep-marine sediment of South China Sea.</title>
        <authorList>
            <person name="Ahmad T."/>
            <person name="Ishaq S.E."/>
            <person name="Wang F."/>
        </authorList>
    </citation>
    <scope>NUCLEOTIDE SEQUENCE</scope>
    <source>
        <strain evidence="2">LMO-M01</strain>
    </source>
</reference>
<dbReference type="AlphaFoldDB" id="A0AAF0CQ10"/>
<evidence type="ECO:0000313" key="3">
    <source>
        <dbReference type="Proteomes" id="UP001218638"/>
    </source>
</evidence>
<feature type="compositionally biased region" description="Basic and acidic residues" evidence="1">
    <location>
        <begin position="115"/>
        <end position="135"/>
    </location>
</feature>
<keyword evidence="3" id="KW-1185">Reference proteome</keyword>
<evidence type="ECO:0000256" key="1">
    <source>
        <dbReference type="SAM" id="MobiDB-lite"/>
    </source>
</evidence>
<sequence length="154" mass="17290">MKKGRTWMAWLVLVGVFLAGGVAGGFISLRVAKTMIERGRGPDRFAPRFMERLTEGLDLTPEQQAQLKPIVDRTWVVLREQRHASITAMRDMEKEVIGLLTPEQKIAYEEMQAAQRERWKDMMGKRGDRPSKRGDMPPPGGPPMGEPPPAPPEG</sequence>
<protein>
    <recommendedName>
        <fullName evidence="4">Periplasmic heavy metal sensor</fullName>
    </recommendedName>
</protein>
<organism evidence="2 3">
    <name type="scientific">Synoicihabitans lomoniglobus</name>
    <dbReference type="NCBI Taxonomy" id="2909285"/>
    <lineage>
        <taxon>Bacteria</taxon>
        <taxon>Pseudomonadati</taxon>
        <taxon>Verrucomicrobiota</taxon>
        <taxon>Opitutia</taxon>
        <taxon>Opitutales</taxon>
        <taxon>Opitutaceae</taxon>
        <taxon>Synoicihabitans</taxon>
    </lineage>
</organism>
<name>A0AAF0CQ10_9BACT</name>
<feature type="region of interest" description="Disordered" evidence="1">
    <location>
        <begin position="115"/>
        <end position="154"/>
    </location>
</feature>
<evidence type="ECO:0000313" key="2">
    <source>
        <dbReference type="EMBL" id="WED65927.1"/>
    </source>
</evidence>
<gene>
    <name evidence="2" type="ORF">PXH66_03570</name>
</gene>
<dbReference type="RefSeq" id="WP_330927789.1">
    <property type="nucleotide sequence ID" value="NZ_CP119075.1"/>
</dbReference>
<dbReference type="KEGG" id="slom:PXH66_03570"/>